<feature type="non-terminal residue" evidence="3">
    <location>
        <position position="1"/>
    </location>
</feature>
<gene>
    <name evidence="3" type="ORF">OFUS_LOCUS8746</name>
</gene>
<feature type="region of interest" description="Disordered" evidence="1">
    <location>
        <begin position="92"/>
        <end position="131"/>
    </location>
</feature>
<dbReference type="InterPro" id="IPR035714">
    <property type="entry name" value="RAG1_imp-bd"/>
</dbReference>
<reference evidence="3" key="1">
    <citation type="submission" date="2022-03" db="EMBL/GenBank/DDBJ databases">
        <authorList>
            <person name="Martin C."/>
        </authorList>
    </citation>
    <scope>NUCLEOTIDE SEQUENCE</scope>
</reference>
<dbReference type="EMBL" id="CAIIXF020000004">
    <property type="protein sequence ID" value="CAH1782283.1"/>
    <property type="molecule type" value="Genomic_DNA"/>
</dbReference>
<evidence type="ECO:0000313" key="4">
    <source>
        <dbReference type="Proteomes" id="UP000749559"/>
    </source>
</evidence>
<evidence type="ECO:0000256" key="1">
    <source>
        <dbReference type="SAM" id="MobiDB-lite"/>
    </source>
</evidence>
<proteinExistence type="predicted"/>
<comment type="caution">
    <text evidence="3">The sequence shown here is derived from an EMBL/GenBank/DDBJ whole genome shotgun (WGS) entry which is preliminary data.</text>
</comment>
<keyword evidence="4" id="KW-1185">Reference proteome</keyword>
<dbReference type="AlphaFoldDB" id="A0A8S4NPE0"/>
<sequence>ARDIILRQLEIDVELDSSSIHPEYICHRCRKLLRPDRPVSEHYSYDVKLVNKQWCSPGDLSEAECWTCQQHQLQSSFTNAKILSPAKSIVKQKLEHPSRASNNSENNDSERSIHNIPPNNDIPNLDIPPVP</sequence>
<dbReference type="Proteomes" id="UP000749559">
    <property type="component" value="Unassembled WGS sequence"/>
</dbReference>
<accession>A0A8S4NPE0</accession>
<evidence type="ECO:0000259" key="2">
    <source>
        <dbReference type="Pfam" id="PF12560"/>
    </source>
</evidence>
<dbReference type="Pfam" id="PF12560">
    <property type="entry name" value="RAG1_imp_bd"/>
    <property type="match status" value="1"/>
</dbReference>
<feature type="domain" description="RAG1 importin-binding" evidence="2">
    <location>
        <begin position="3"/>
        <end position="71"/>
    </location>
</feature>
<organism evidence="3 4">
    <name type="scientific">Owenia fusiformis</name>
    <name type="common">Polychaete worm</name>
    <dbReference type="NCBI Taxonomy" id="6347"/>
    <lineage>
        <taxon>Eukaryota</taxon>
        <taxon>Metazoa</taxon>
        <taxon>Spiralia</taxon>
        <taxon>Lophotrochozoa</taxon>
        <taxon>Annelida</taxon>
        <taxon>Polychaeta</taxon>
        <taxon>Sedentaria</taxon>
        <taxon>Canalipalpata</taxon>
        <taxon>Sabellida</taxon>
        <taxon>Oweniida</taxon>
        <taxon>Oweniidae</taxon>
        <taxon>Owenia</taxon>
    </lineage>
</organism>
<feature type="compositionally biased region" description="Low complexity" evidence="1">
    <location>
        <begin position="114"/>
        <end position="125"/>
    </location>
</feature>
<feature type="non-terminal residue" evidence="3">
    <location>
        <position position="131"/>
    </location>
</feature>
<name>A0A8S4NPE0_OWEFU</name>
<protein>
    <recommendedName>
        <fullName evidence="2">RAG1 importin-binding domain-containing protein</fullName>
    </recommendedName>
</protein>
<evidence type="ECO:0000313" key="3">
    <source>
        <dbReference type="EMBL" id="CAH1782283.1"/>
    </source>
</evidence>